<evidence type="ECO:0000256" key="2">
    <source>
        <dbReference type="ARBA" id="ARBA00022553"/>
    </source>
</evidence>
<organism evidence="8 9">
    <name type="scientific">Diversispora eburnea</name>
    <dbReference type="NCBI Taxonomy" id="1213867"/>
    <lineage>
        <taxon>Eukaryota</taxon>
        <taxon>Fungi</taxon>
        <taxon>Fungi incertae sedis</taxon>
        <taxon>Mucoromycota</taxon>
        <taxon>Glomeromycotina</taxon>
        <taxon>Glomeromycetes</taxon>
        <taxon>Diversisporales</taxon>
        <taxon>Diversisporaceae</taxon>
        <taxon>Diversispora</taxon>
    </lineage>
</organism>
<keyword evidence="9" id="KW-1185">Reference proteome</keyword>
<dbReference type="InterPro" id="IPR016024">
    <property type="entry name" value="ARM-type_fold"/>
</dbReference>
<dbReference type="InterPro" id="IPR039678">
    <property type="entry name" value="CTNNBL1"/>
</dbReference>
<dbReference type="Pfam" id="PF08216">
    <property type="entry name" value="CTNNBL"/>
    <property type="match status" value="1"/>
</dbReference>
<dbReference type="GO" id="GO:0005681">
    <property type="term" value="C:spliceosomal complex"/>
    <property type="evidence" value="ECO:0007669"/>
    <property type="project" value="TreeGrafter"/>
</dbReference>
<keyword evidence="5" id="KW-0539">Nucleus</keyword>
<evidence type="ECO:0000256" key="6">
    <source>
        <dbReference type="SAM" id="Coils"/>
    </source>
</evidence>
<evidence type="ECO:0000256" key="4">
    <source>
        <dbReference type="ARBA" id="ARBA00023054"/>
    </source>
</evidence>
<comment type="caution">
    <text evidence="8">The sequence shown here is derived from an EMBL/GenBank/DDBJ whole genome shotgun (WGS) entry which is preliminary data.</text>
</comment>
<dbReference type="OrthoDB" id="1898821at2759"/>
<evidence type="ECO:0000256" key="1">
    <source>
        <dbReference type="ARBA" id="ARBA00004123"/>
    </source>
</evidence>
<protein>
    <submittedName>
        <fullName evidence="8">11599_t:CDS:1</fullName>
    </submittedName>
</protein>
<dbReference type="EMBL" id="CAJVPK010000516">
    <property type="protein sequence ID" value="CAG8520790.1"/>
    <property type="molecule type" value="Genomic_DNA"/>
</dbReference>
<dbReference type="SUPFAM" id="SSF48371">
    <property type="entry name" value="ARM repeat"/>
    <property type="match status" value="1"/>
</dbReference>
<name>A0A9N9A5W6_9GLOM</name>
<comment type="subcellular location">
    <subcellularLocation>
        <location evidence="1">Nucleus</location>
    </subcellularLocation>
</comment>
<keyword evidence="4 6" id="KW-0175">Coiled coil</keyword>
<evidence type="ECO:0000256" key="5">
    <source>
        <dbReference type="ARBA" id="ARBA00023242"/>
    </source>
</evidence>
<dbReference type="GO" id="GO:0010467">
    <property type="term" value="P:gene expression"/>
    <property type="evidence" value="ECO:0007669"/>
    <property type="project" value="UniProtKB-ARBA"/>
</dbReference>
<keyword evidence="2" id="KW-0597">Phosphoprotein</keyword>
<dbReference type="Proteomes" id="UP000789706">
    <property type="component" value="Unassembled WGS sequence"/>
</dbReference>
<dbReference type="InterPro" id="IPR011989">
    <property type="entry name" value="ARM-like"/>
</dbReference>
<dbReference type="PANTHER" id="PTHR14978:SF0">
    <property type="entry name" value="BETA-CATENIN-LIKE PROTEIN 1"/>
    <property type="match status" value="1"/>
</dbReference>
<dbReference type="AlphaFoldDB" id="A0A9N9A5W6"/>
<dbReference type="PANTHER" id="PTHR14978">
    <property type="entry name" value="BETA-CATENIN-LIKE PROTEIN 1 NUCLEAR ASSOCIATED PROTEIN"/>
    <property type="match status" value="1"/>
</dbReference>
<dbReference type="InterPro" id="IPR013180">
    <property type="entry name" value="CTNNBL1_N"/>
</dbReference>
<evidence type="ECO:0000259" key="7">
    <source>
        <dbReference type="SMART" id="SM01156"/>
    </source>
</evidence>
<gene>
    <name evidence="8" type="ORF">DEBURN_LOCUS5650</name>
</gene>
<dbReference type="SMART" id="SM01156">
    <property type="entry name" value="DUF1716"/>
    <property type="match status" value="1"/>
</dbReference>
<evidence type="ECO:0000256" key="3">
    <source>
        <dbReference type="ARBA" id="ARBA00022737"/>
    </source>
</evidence>
<accession>A0A9N9A5W6</accession>
<sequence length="491" mass="56823">MNVDKLFKIPSSSIPSGKNKRKLSANPNIEVLKAPEALDSTSVRKMILKFEKAITKNQELRVKYSDDPSKFMESEADLDEEIKHLLTLTEVPDLYPLVVQLGAVTHLVSLLSHENTDISIDVVEVLNELTDEDVVAEHEEDAMKIFIDALLENQLLELLVQNLHRLDEEEQTDKQGIFNTLEKIISDTKLLEWILARIKVKGFDSNKQYCSELLAILLQNSRANRLKLGELNGIDALLQVLNAYKRKDPKEVDEIEMMENFFDALCSGLNEPEIKRRFLEGEGVELMLIMMKEKMMSRMRAIKVLDYALSTPEGTSNCERFVDIFGLKTLFSTFMRKGLKKLKKTYKAFSETEEEEHIIGIIVSLLKNLSPGSDHRSRLINKFTESEFEKVDRLLEMRENYEHKVEIIDKEIEEEKKAFEEDEDYEINDETLDEFYLRRLNSGLFTLQLVDLTISWICYEEPQIKEHVTLLLNRRGRSLNNVKNTLEGNLK</sequence>
<evidence type="ECO:0000313" key="9">
    <source>
        <dbReference type="Proteomes" id="UP000789706"/>
    </source>
</evidence>
<feature type="domain" description="Beta-catenin-like protein 1 N-terminal" evidence="7">
    <location>
        <begin position="24"/>
        <end position="123"/>
    </location>
</feature>
<keyword evidence="3" id="KW-0677">Repeat</keyword>
<dbReference type="Gene3D" id="1.25.10.10">
    <property type="entry name" value="Leucine-rich Repeat Variant"/>
    <property type="match status" value="1"/>
</dbReference>
<dbReference type="FunFam" id="1.25.10.10:FF:001136">
    <property type="entry name" value="Beta-catenin-like protein 1"/>
    <property type="match status" value="1"/>
</dbReference>
<feature type="coiled-coil region" evidence="6">
    <location>
        <begin position="391"/>
        <end position="418"/>
    </location>
</feature>
<reference evidence="8" key="1">
    <citation type="submission" date="2021-06" db="EMBL/GenBank/DDBJ databases">
        <authorList>
            <person name="Kallberg Y."/>
            <person name="Tangrot J."/>
            <person name="Rosling A."/>
        </authorList>
    </citation>
    <scope>NUCLEOTIDE SEQUENCE</scope>
    <source>
        <strain evidence="8">AZ414A</strain>
    </source>
</reference>
<evidence type="ECO:0000313" key="8">
    <source>
        <dbReference type="EMBL" id="CAG8520790.1"/>
    </source>
</evidence>
<proteinExistence type="predicted"/>